<accession>A0A9D7FDI0</accession>
<reference evidence="2" key="1">
    <citation type="submission" date="2020-10" db="EMBL/GenBank/DDBJ databases">
        <title>Connecting structure to function with the recovery of over 1000 high-quality activated sludge metagenome-assembled genomes encoding full-length rRNA genes using long-read sequencing.</title>
        <authorList>
            <person name="Singleton C.M."/>
            <person name="Petriglieri F."/>
            <person name="Kristensen J.M."/>
            <person name="Kirkegaard R.H."/>
            <person name="Michaelsen T.Y."/>
            <person name="Andersen M.H."/>
            <person name="Karst S.M."/>
            <person name="Dueholm M.S."/>
            <person name="Nielsen P.H."/>
            <person name="Albertsen M."/>
        </authorList>
    </citation>
    <scope>NUCLEOTIDE SEQUENCE</scope>
    <source>
        <strain evidence="2">EsbW_18-Q3-R4-48_MAXAC.044</strain>
    </source>
</reference>
<feature type="compositionally biased region" description="Low complexity" evidence="1">
    <location>
        <begin position="37"/>
        <end position="48"/>
    </location>
</feature>
<comment type="caution">
    <text evidence="2">The sequence shown here is derived from an EMBL/GenBank/DDBJ whole genome shotgun (WGS) entry which is preliminary data.</text>
</comment>
<evidence type="ECO:0000256" key="1">
    <source>
        <dbReference type="SAM" id="MobiDB-lite"/>
    </source>
</evidence>
<evidence type="ECO:0000313" key="3">
    <source>
        <dbReference type="Proteomes" id="UP000886602"/>
    </source>
</evidence>
<organism evidence="2 3">
    <name type="scientific">Candidatus Propionivibrio dominans</name>
    <dbReference type="NCBI Taxonomy" id="2954373"/>
    <lineage>
        <taxon>Bacteria</taxon>
        <taxon>Pseudomonadati</taxon>
        <taxon>Pseudomonadota</taxon>
        <taxon>Betaproteobacteria</taxon>
        <taxon>Rhodocyclales</taxon>
        <taxon>Rhodocyclaceae</taxon>
        <taxon>Propionivibrio</taxon>
    </lineage>
</organism>
<dbReference type="Proteomes" id="UP000886602">
    <property type="component" value="Unassembled WGS sequence"/>
</dbReference>
<dbReference type="AlphaFoldDB" id="A0A9D7FDI0"/>
<sequence>MLILGANFTGLTFFSGNNSNNTITLTGSLSEVRRTRTTSSLAARRITTGQGRQQ</sequence>
<proteinExistence type="predicted"/>
<gene>
    <name evidence="2" type="ORF">IPJ48_11545</name>
</gene>
<evidence type="ECO:0000313" key="2">
    <source>
        <dbReference type="EMBL" id="MBK7423672.1"/>
    </source>
</evidence>
<feature type="region of interest" description="Disordered" evidence="1">
    <location>
        <begin position="34"/>
        <end position="54"/>
    </location>
</feature>
<dbReference type="EMBL" id="JADJNC010000017">
    <property type="protein sequence ID" value="MBK7423672.1"/>
    <property type="molecule type" value="Genomic_DNA"/>
</dbReference>
<name>A0A9D7FDI0_9RHOO</name>
<protein>
    <submittedName>
        <fullName evidence="2">Uncharacterized protein</fullName>
    </submittedName>
</protein>